<accession>A0A9X9LIQ3</accession>
<name>A0A9X9LIQ3_GULGU</name>
<evidence type="ECO:0000313" key="2">
    <source>
        <dbReference type="Proteomes" id="UP000269945"/>
    </source>
</evidence>
<reference evidence="1 2" key="1">
    <citation type="submission" date="2018-10" db="EMBL/GenBank/DDBJ databases">
        <authorList>
            <person name="Ekblom R."/>
            <person name="Jareborg N."/>
        </authorList>
    </citation>
    <scope>NUCLEOTIDE SEQUENCE [LARGE SCALE GENOMIC DNA]</scope>
    <source>
        <tissue evidence="1">Muscle</tissue>
    </source>
</reference>
<evidence type="ECO:0000313" key="1">
    <source>
        <dbReference type="EMBL" id="VCW69208.1"/>
    </source>
</evidence>
<feature type="non-terminal residue" evidence="1">
    <location>
        <position position="1"/>
    </location>
</feature>
<gene>
    <name evidence="1" type="ORF">BN2614_LOCUS1</name>
</gene>
<comment type="caution">
    <text evidence="1">The sequence shown here is derived from an EMBL/GenBank/DDBJ whole genome shotgun (WGS) entry which is preliminary data.</text>
</comment>
<protein>
    <submittedName>
        <fullName evidence="1">Uncharacterized protein</fullName>
    </submittedName>
</protein>
<keyword evidence="2" id="KW-1185">Reference proteome</keyword>
<dbReference type="EMBL" id="CYRY02004734">
    <property type="protein sequence ID" value="VCW69208.1"/>
    <property type="molecule type" value="Genomic_DNA"/>
</dbReference>
<sequence length="108" mass="12032">TCFKFTNTSSNNQDSTVSLRYACNHVFDNVSVSWSINDGHIILADLEFPQGDINGDTMFTFSFQFIQDPGILEGAFSHLSSLLLEFFDSSFVDPTTFVDQMTNSGRLA</sequence>
<dbReference type="Proteomes" id="UP000269945">
    <property type="component" value="Unassembled WGS sequence"/>
</dbReference>
<proteinExistence type="predicted"/>
<organism evidence="1 2">
    <name type="scientific">Gulo gulo</name>
    <name type="common">Wolverine</name>
    <name type="synonym">Gluton</name>
    <dbReference type="NCBI Taxonomy" id="48420"/>
    <lineage>
        <taxon>Eukaryota</taxon>
        <taxon>Metazoa</taxon>
        <taxon>Chordata</taxon>
        <taxon>Craniata</taxon>
        <taxon>Vertebrata</taxon>
        <taxon>Euteleostomi</taxon>
        <taxon>Mammalia</taxon>
        <taxon>Eutheria</taxon>
        <taxon>Laurasiatheria</taxon>
        <taxon>Carnivora</taxon>
        <taxon>Caniformia</taxon>
        <taxon>Musteloidea</taxon>
        <taxon>Mustelidae</taxon>
        <taxon>Guloninae</taxon>
        <taxon>Gulo</taxon>
    </lineage>
</organism>
<dbReference type="AlphaFoldDB" id="A0A9X9LIQ3"/>